<dbReference type="InterPro" id="IPR051447">
    <property type="entry name" value="Lipoprotein-release_system"/>
</dbReference>
<evidence type="ECO:0000259" key="9">
    <source>
        <dbReference type="Pfam" id="PF12704"/>
    </source>
</evidence>
<evidence type="ECO:0000313" key="10">
    <source>
        <dbReference type="EMBL" id="QCI24366.1"/>
    </source>
</evidence>
<reference evidence="10 11" key="1">
    <citation type="submission" date="2018-12" db="EMBL/GenBank/DDBJ databases">
        <authorList>
            <person name="Chong R.A."/>
        </authorList>
    </citation>
    <scope>NUCLEOTIDE SEQUENCE [LARGE SCALE GENOMIC DNA]</scope>
    <source>
        <strain evidence="10 11">Mst</strain>
    </source>
</reference>
<evidence type="ECO:0000256" key="3">
    <source>
        <dbReference type="ARBA" id="ARBA00022475"/>
    </source>
</evidence>
<evidence type="ECO:0000256" key="5">
    <source>
        <dbReference type="ARBA" id="ARBA00022989"/>
    </source>
</evidence>
<organism evidence="10 11">
    <name type="scientific">Buchnera aphidicola</name>
    <name type="common">Muscaphis stroyani</name>
    <dbReference type="NCBI Taxonomy" id="1241869"/>
    <lineage>
        <taxon>Bacteria</taxon>
        <taxon>Pseudomonadati</taxon>
        <taxon>Pseudomonadota</taxon>
        <taxon>Gammaproteobacteria</taxon>
        <taxon>Enterobacterales</taxon>
        <taxon>Erwiniaceae</taxon>
        <taxon>Buchnera</taxon>
    </lineage>
</organism>
<feature type="transmembrane region" description="Helical" evidence="7">
    <location>
        <begin position="343"/>
        <end position="362"/>
    </location>
</feature>
<dbReference type="Pfam" id="PF12704">
    <property type="entry name" value="MacB_PCD"/>
    <property type="match status" value="1"/>
</dbReference>
<dbReference type="InterPro" id="IPR003838">
    <property type="entry name" value="ABC3_permease_C"/>
</dbReference>
<keyword evidence="3" id="KW-1003">Cell membrane</keyword>
<dbReference type="GO" id="GO:0098797">
    <property type="term" value="C:plasma membrane protein complex"/>
    <property type="evidence" value="ECO:0007669"/>
    <property type="project" value="TreeGrafter"/>
</dbReference>
<gene>
    <name evidence="10" type="ORF">D9V75_01420</name>
</gene>
<feature type="transmembrane region" description="Helical" evidence="7">
    <location>
        <begin position="368"/>
        <end position="387"/>
    </location>
</feature>
<comment type="subcellular location">
    <subcellularLocation>
        <location evidence="1">Cell membrane</location>
        <topology evidence="1">Multi-pass membrane protein</topology>
    </subcellularLocation>
</comment>
<evidence type="ECO:0000256" key="1">
    <source>
        <dbReference type="ARBA" id="ARBA00004651"/>
    </source>
</evidence>
<dbReference type="OrthoDB" id="9808461at2"/>
<evidence type="ECO:0000256" key="7">
    <source>
        <dbReference type="SAM" id="Phobius"/>
    </source>
</evidence>
<feature type="transmembrane region" description="Helical" evidence="7">
    <location>
        <begin position="267"/>
        <end position="293"/>
    </location>
</feature>
<dbReference type="PANTHER" id="PTHR30489">
    <property type="entry name" value="LIPOPROTEIN-RELEASING SYSTEM TRANSMEMBRANE PROTEIN LOLE"/>
    <property type="match status" value="1"/>
</dbReference>
<protein>
    <submittedName>
        <fullName evidence="10">FtsX-like permease family protein</fullName>
    </submittedName>
</protein>
<evidence type="ECO:0000256" key="4">
    <source>
        <dbReference type="ARBA" id="ARBA00022692"/>
    </source>
</evidence>
<feature type="domain" description="ABC3 transporter permease C-terminal" evidence="8">
    <location>
        <begin position="271"/>
        <end position="392"/>
    </location>
</feature>
<dbReference type="Pfam" id="PF02687">
    <property type="entry name" value="FtsX"/>
    <property type="match status" value="1"/>
</dbReference>
<feature type="domain" description="MacB-like periplasmic core" evidence="9">
    <location>
        <begin position="30"/>
        <end position="169"/>
    </location>
</feature>
<proteinExistence type="inferred from homology"/>
<keyword evidence="4 7" id="KW-0812">Transmembrane</keyword>
<evidence type="ECO:0000256" key="2">
    <source>
        <dbReference type="ARBA" id="ARBA00005236"/>
    </source>
</evidence>
<accession>A0A4D6Y3Z6</accession>
<keyword evidence="5 7" id="KW-1133">Transmembrane helix</keyword>
<feature type="transmembrane region" description="Helical" evidence="7">
    <location>
        <begin position="313"/>
        <end position="331"/>
    </location>
</feature>
<comment type="similarity">
    <text evidence="2">Belongs to the ABC-4 integral membrane protein family. LolC/E subfamily.</text>
</comment>
<keyword evidence="6 7" id="KW-0472">Membrane</keyword>
<dbReference type="GO" id="GO:0044874">
    <property type="term" value="P:lipoprotein localization to outer membrane"/>
    <property type="evidence" value="ECO:0007669"/>
    <property type="project" value="TreeGrafter"/>
</dbReference>
<dbReference type="PANTHER" id="PTHR30489:SF0">
    <property type="entry name" value="LIPOPROTEIN-RELEASING SYSTEM TRANSMEMBRANE PROTEIN LOLE"/>
    <property type="match status" value="1"/>
</dbReference>
<dbReference type="InterPro" id="IPR025857">
    <property type="entry name" value="MacB_PCD"/>
</dbReference>
<reference evidence="10 11" key="2">
    <citation type="submission" date="2019-05" db="EMBL/GenBank/DDBJ databases">
        <title>Genome evolution of the obligate endosymbiont Buchnera aphidicola.</title>
        <authorList>
            <person name="Moran N.A."/>
        </authorList>
    </citation>
    <scope>NUCLEOTIDE SEQUENCE [LARGE SCALE GENOMIC DNA]</scope>
    <source>
        <strain evidence="10 11">Mst</strain>
    </source>
</reference>
<name>A0A4D6Y3Z6_9GAMM</name>
<dbReference type="AlphaFoldDB" id="A0A4D6Y3Z6"/>
<feature type="transmembrane region" description="Helical" evidence="7">
    <location>
        <begin position="27"/>
        <end position="50"/>
    </location>
</feature>
<evidence type="ECO:0000259" key="8">
    <source>
        <dbReference type="Pfam" id="PF02687"/>
    </source>
</evidence>
<evidence type="ECO:0000313" key="11">
    <source>
        <dbReference type="Proteomes" id="UP000298673"/>
    </source>
</evidence>
<dbReference type="EMBL" id="CP034861">
    <property type="protein sequence ID" value="QCI24366.1"/>
    <property type="molecule type" value="Genomic_DNA"/>
</dbReference>
<evidence type="ECO:0000256" key="6">
    <source>
        <dbReference type="ARBA" id="ARBA00023136"/>
    </source>
</evidence>
<sequence>MPMYHPIFLFVSLRYLWNFQALKFKKIVIFLSIIGISISTCLMIVINSIMNGFQHHFEKNILSFIPHVIITNQKNNISESKFPKEILKIRNIKKISSFIREEAIVKSLKEITIGEVIGIDTSNYTDVSDYNIKNILFKLRSEKNYAIIGKALSKQLHVNIGDKINLVVPYNMTSNFLRQFSRKFHFEIKDIFVTHNDVDYYQIFINKKKATKLFHYKKNYITGWRLWLKNPLSLNVQEIKKLSNHLRVIDWREKKGELFLVIQIEKYIMLFLCILIFLVSSLNIIITVTTYCIEKQKTILILKSQGLSSWKTILIFVTIGFLISLIGNFLGTMTSIILIKQKFFLKYCMNILFSDINVPIIIQPLDVLFINSISILLTISSILYVVLKTVQSTPNNILLHEQ</sequence>
<dbReference type="Proteomes" id="UP000298673">
    <property type="component" value="Chromosome"/>
</dbReference>